<dbReference type="Proteomes" id="UP000758603">
    <property type="component" value="Unassembled WGS sequence"/>
</dbReference>
<dbReference type="EMBL" id="JAGPXC010000004">
    <property type="protein sequence ID" value="KAH6653701.1"/>
    <property type="molecule type" value="Genomic_DNA"/>
</dbReference>
<evidence type="ECO:0000256" key="1">
    <source>
        <dbReference type="SAM" id="MobiDB-lite"/>
    </source>
</evidence>
<feature type="compositionally biased region" description="Basic and acidic residues" evidence="1">
    <location>
        <begin position="61"/>
        <end position="70"/>
    </location>
</feature>
<dbReference type="RefSeq" id="XP_045957971.1">
    <property type="nucleotide sequence ID" value="XM_046102632.1"/>
</dbReference>
<keyword evidence="3" id="KW-1185">Reference proteome</keyword>
<evidence type="ECO:0000313" key="3">
    <source>
        <dbReference type="Proteomes" id="UP000758603"/>
    </source>
</evidence>
<name>A0A9P8UKE2_9PEZI</name>
<comment type="caution">
    <text evidence="2">The sequence shown here is derived from an EMBL/GenBank/DDBJ whole genome shotgun (WGS) entry which is preliminary data.</text>
</comment>
<organism evidence="2 3">
    <name type="scientific">Truncatella angustata</name>
    <dbReference type="NCBI Taxonomy" id="152316"/>
    <lineage>
        <taxon>Eukaryota</taxon>
        <taxon>Fungi</taxon>
        <taxon>Dikarya</taxon>
        <taxon>Ascomycota</taxon>
        <taxon>Pezizomycotina</taxon>
        <taxon>Sordariomycetes</taxon>
        <taxon>Xylariomycetidae</taxon>
        <taxon>Amphisphaeriales</taxon>
        <taxon>Sporocadaceae</taxon>
        <taxon>Truncatella</taxon>
    </lineage>
</organism>
<feature type="compositionally biased region" description="Polar residues" evidence="1">
    <location>
        <begin position="8"/>
        <end position="33"/>
    </location>
</feature>
<dbReference type="GeneID" id="70131524"/>
<gene>
    <name evidence="2" type="ORF">BKA67DRAFT_562814</name>
</gene>
<reference evidence="2" key="1">
    <citation type="journal article" date="2021" name="Nat. Commun.">
        <title>Genetic determinants of endophytism in the Arabidopsis root mycobiome.</title>
        <authorList>
            <person name="Mesny F."/>
            <person name="Miyauchi S."/>
            <person name="Thiergart T."/>
            <person name="Pickel B."/>
            <person name="Atanasova L."/>
            <person name="Karlsson M."/>
            <person name="Huettel B."/>
            <person name="Barry K.W."/>
            <person name="Haridas S."/>
            <person name="Chen C."/>
            <person name="Bauer D."/>
            <person name="Andreopoulos W."/>
            <person name="Pangilinan J."/>
            <person name="LaButti K."/>
            <person name="Riley R."/>
            <person name="Lipzen A."/>
            <person name="Clum A."/>
            <person name="Drula E."/>
            <person name="Henrissat B."/>
            <person name="Kohler A."/>
            <person name="Grigoriev I.V."/>
            <person name="Martin F.M."/>
            <person name="Hacquard S."/>
        </authorList>
    </citation>
    <scope>NUCLEOTIDE SEQUENCE</scope>
    <source>
        <strain evidence="2">MPI-SDFR-AT-0073</strain>
    </source>
</reference>
<dbReference type="AlphaFoldDB" id="A0A9P8UKE2"/>
<sequence length="70" mass="7990">MDLGWNPDVNQLQLKPSDQTKTSPLSLSGQTNHDQSKELSMPDPRIQHAKSHAQKMPQIKSKKEENRRAQ</sequence>
<evidence type="ECO:0000313" key="2">
    <source>
        <dbReference type="EMBL" id="KAH6653701.1"/>
    </source>
</evidence>
<accession>A0A9P8UKE2</accession>
<protein>
    <submittedName>
        <fullName evidence="2">Uncharacterized protein</fullName>
    </submittedName>
</protein>
<proteinExistence type="predicted"/>
<feature type="region of interest" description="Disordered" evidence="1">
    <location>
        <begin position="1"/>
        <end position="70"/>
    </location>
</feature>